<organism evidence="3 4">
    <name type="scientific">Niabella yanshanensis</name>
    <dbReference type="NCBI Taxonomy" id="577386"/>
    <lineage>
        <taxon>Bacteria</taxon>
        <taxon>Pseudomonadati</taxon>
        <taxon>Bacteroidota</taxon>
        <taxon>Chitinophagia</taxon>
        <taxon>Chitinophagales</taxon>
        <taxon>Chitinophagaceae</taxon>
        <taxon>Niabella</taxon>
    </lineage>
</organism>
<feature type="chain" id="PRO_5046999496" evidence="2">
    <location>
        <begin position="20"/>
        <end position="175"/>
    </location>
</feature>
<keyword evidence="4" id="KW-1185">Reference proteome</keyword>
<feature type="signal peptide" evidence="2">
    <location>
        <begin position="1"/>
        <end position="19"/>
    </location>
</feature>
<dbReference type="Proteomes" id="UP001325680">
    <property type="component" value="Chromosome"/>
</dbReference>
<sequence length="175" mass="20521">MKKLVTGILALGLGFQLFAQLKAQYTADKVAGMEETIMQVLEAKHRLENKAYQKENEEVRKVQYLIAVRKIKAAPGYLSFIDKSITEREKELSGKWMDYKYVSPLSSIHHKSNMINRWQYLKIVRYSIFEVKADTLLSLDKIPFMREAYQKEVAREQKRSAETIEFLRKRSVLKL</sequence>
<evidence type="ECO:0000313" key="4">
    <source>
        <dbReference type="Proteomes" id="UP001325680"/>
    </source>
</evidence>
<reference evidence="3 4" key="1">
    <citation type="submission" date="2023-12" db="EMBL/GenBank/DDBJ databases">
        <title>Genome sequencing and assembly of bacterial species from a model synthetic community.</title>
        <authorList>
            <person name="Hogle S.L."/>
        </authorList>
    </citation>
    <scope>NUCLEOTIDE SEQUENCE [LARGE SCALE GENOMIC DNA]</scope>
    <source>
        <strain evidence="3 4">HAMBI_3031</strain>
    </source>
</reference>
<evidence type="ECO:0000313" key="3">
    <source>
        <dbReference type="EMBL" id="WQD38947.1"/>
    </source>
</evidence>
<keyword evidence="1" id="KW-0175">Coiled coil</keyword>
<evidence type="ECO:0000256" key="2">
    <source>
        <dbReference type="SAM" id="SignalP"/>
    </source>
</evidence>
<dbReference type="EMBL" id="CP139960">
    <property type="protein sequence ID" value="WQD38947.1"/>
    <property type="molecule type" value="Genomic_DNA"/>
</dbReference>
<feature type="coiled-coil region" evidence="1">
    <location>
        <begin position="30"/>
        <end position="58"/>
    </location>
</feature>
<accession>A0ABZ0W6R8</accession>
<dbReference type="RefSeq" id="WP_162817978.1">
    <property type="nucleotide sequence ID" value="NZ_CP139960.1"/>
</dbReference>
<proteinExistence type="predicted"/>
<evidence type="ECO:0000256" key="1">
    <source>
        <dbReference type="SAM" id="Coils"/>
    </source>
</evidence>
<name>A0ABZ0W6R8_9BACT</name>
<keyword evidence="2" id="KW-0732">Signal</keyword>
<gene>
    <name evidence="3" type="ORF">U0035_02155</name>
</gene>
<protein>
    <submittedName>
        <fullName evidence="3">Uncharacterized protein</fullName>
    </submittedName>
</protein>